<sequence length="62" mass="6626">MVLDEPNETDEVFDVNNFQFIANKDFLAEAQPIKIDFTGFGFAISSSIELGQGCSSCGGGTC</sequence>
<dbReference type="AlphaFoldDB" id="A0A7W0C7I4"/>
<dbReference type="RefSeq" id="WP_181550268.1">
    <property type="nucleotide sequence ID" value="NZ_JACDUS010000002.1"/>
</dbReference>
<keyword evidence="2" id="KW-1185">Reference proteome</keyword>
<evidence type="ECO:0000313" key="2">
    <source>
        <dbReference type="Proteomes" id="UP000525298"/>
    </source>
</evidence>
<comment type="caution">
    <text evidence="1">The sequence shown here is derived from an EMBL/GenBank/DDBJ whole genome shotgun (WGS) entry which is preliminary data.</text>
</comment>
<dbReference type="EMBL" id="JACDUS010000002">
    <property type="protein sequence ID" value="MBA2880599.1"/>
    <property type="molecule type" value="Genomic_DNA"/>
</dbReference>
<protein>
    <submittedName>
        <fullName evidence="1">Fe-S cluster assembly iron-binding protein IscA</fullName>
    </submittedName>
</protein>
<dbReference type="Proteomes" id="UP000525298">
    <property type="component" value="Unassembled WGS sequence"/>
</dbReference>
<organism evidence="1 2">
    <name type="scientific">Desulfosalsimonas propionicica</name>
    <dbReference type="NCBI Taxonomy" id="332175"/>
    <lineage>
        <taxon>Bacteria</taxon>
        <taxon>Pseudomonadati</taxon>
        <taxon>Thermodesulfobacteriota</taxon>
        <taxon>Desulfobacteria</taxon>
        <taxon>Desulfobacterales</taxon>
        <taxon>Desulfosalsimonadaceae</taxon>
        <taxon>Desulfosalsimonas</taxon>
    </lineage>
</organism>
<reference evidence="1 2" key="1">
    <citation type="submission" date="2020-07" db="EMBL/GenBank/DDBJ databases">
        <title>Genomic Encyclopedia of Type Strains, Phase IV (KMG-IV): sequencing the most valuable type-strain genomes for metagenomic binning, comparative biology and taxonomic classification.</title>
        <authorList>
            <person name="Goeker M."/>
        </authorList>
    </citation>
    <scope>NUCLEOTIDE SEQUENCE [LARGE SCALE GENOMIC DNA]</scope>
    <source>
        <strain evidence="1 2">DSM 17721</strain>
    </source>
</reference>
<accession>A0A7W0C7I4</accession>
<evidence type="ECO:0000313" key="1">
    <source>
        <dbReference type="EMBL" id="MBA2880599.1"/>
    </source>
</evidence>
<name>A0A7W0C7I4_9BACT</name>
<gene>
    <name evidence="1" type="ORF">HNR65_000917</name>
</gene>
<proteinExistence type="predicted"/>